<accession>A0A2Z5G2H7</accession>
<organism evidence="1 2">
    <name type="scientific">Acidisarcina polymorpha</name>
    <dbReference type="NCBI Taxonomy" id="2211140"/>
    <lineage>
        <taxon>Bacteria</taxon>
        <taxon>Pseudomonadati</taxon>
        <taxon>Acidobacteriota</taxon>
        <taxon>Terriglobia</taxon>
        <taxon>Terriglobales</taxon>
        <taxon>Acidobacteriaceae</taxon>
        <taxon>Acidisarcina</taxon>
    </lineage>
</organism>
<dbReference type="AlphaFoldDB" id="A0A2Z5G2H7"/>
<protein>
    <submittedName>
        <fullName evidence="1">Uncharacterized protein</fullName>
    </submittedName>
</protein>
<evidence type="ECO:0000313" key="1">
    <source>
        <dbReference type="EMBL" id="AXC13331.1"/>
    </source>
</evidence>
<proteinExistence type="predicted"/>
<reference evidence="1 2" key="1">
    <citation type="journal article" date="2018" name="Front. Microbiol.">
        <title>Hydrolytic Capabilities as a Key to Environmental Success: Chitinolytic and Cellulolytic Acidobacteria From Acidic Sub-arctic Soils and Boreal Peatlands.</title>
        <authorList>
            <person name="Belova S.E."/>
            <person name="Ravin N.V."/>
            <person name="Pankratov T.A."/>
            <person name="Rakitin A.L."/>
            <person name="Ivanova A.A."/>
            <person name="Beletsky A.V."/>
            <person name="Mardanov A.V."/>
            <person name="Sinninghe Damste J.S."/>
            <person name="Dedysh S.N."/>
        </authorList>
    </citation>
    <scope>NUCLEOTIDE SEQUENCE [LARGE SCALE GENOMIC DNA]</scope>
    <source>
        <strain evidence="1 2">SBC82</strain>
    </source>
</reference>
<dbReference type="EMBL" id="CP030840">
    <property type="protein sequence ID" value="AXC13331.1"/>
    <property type="molecule type" value="Genomic_DNA"/>
</dbReference>
<dbReference type="KEGG" id="abas:ACPOL_4052"/>
<dbReference type="Proteomes" id="UP000253606">
    <property type="component" value="Chromosome"/>
</dbReference>
<gene>
    <name evidence="1" type="ORF">ACPOL_4052</name>
</gene>
<evidence type="ECO:0000313" key="2">
    <source>
        <dbReference type="Proteomes" id="UP000253606"/>
    </source>
</evidence>
<sequence length="46" mass="5204">MARTVPDSFAILAASLLISTWTVALLEAHRVFHEGQNIEQQCFSWD</sequence>
<name>A0A2Z5G2H7_9BACT</name>
<keyword evidence="2" id="KW-1185">Reference proteome</keyword>